<dbReference type="CDD" id="cd00093">
    <property type="entry name" value="HTH_XRE"/>
    <property type="match status" value="1"/>
</dbReference>
<dbReference type="InterPro" id="IPR010982">
    <property type="entry name" value="Lambda_DNA-bd_dom_sf"/>
</dbReference>
<dbReference type="Proteomes" id="UP001596161">
    <property type="component" value="Unassembled WGS sequence"/>
</dbReference>
<protein>
    <submittedName>
        <fullName evidence="2">Multiprotein-bridging factor 1 family protein</fullName>
    </submittedName>
</protein>
<feature type="domain" description="HTH cro/C1-type" evidence="1">
    <location>
        <begin position="29"/>
        <end position="83"/>
    </location>
</feature>
<name>A0ABW0E9B6_9BACT</name>
<dbReference type="SUPFAM" id="SSF47413">
    <property type="entry name" value="lambda repressor-like DNA-binding domains"/>
    <property type="match status" value="1"/>
</dbReference>
<dbReference type="PROSITE" id="PS50943">
    <property type="entry name" value="HTH_CROC1"/>
    <property type="match status" value="1"/>
</dbReference>
<dbReference type="RefSeq" id="WP_378017354.1">
    <property type="nucleotide sequence ID" value="NZ_JBHSKT010000005.1"/>
</dbReference>
<proteinExistence type="predicted"/>
<dbReference type="EMBL" id="JBHSKT010000005">
    <property type="protein sequence ID" value="MFC5270987.1"/>
    <property type="molecule type" value="Genomic_DNA"/>
</dbReference>
<dbReference type="InterPro" id="IPR001387">
    <property type="entry name" value="Cro/C1-type_HTH"/>
</dbReference>
<evidence type="ECO:0000313" key="3">
    <source>
        <dbReference type="Proteomes" id="UP001596161"/>
    </source>
</evidence>
<organism evidence="2 3">
    <name type="scientific">Adhaeribacter terreus</name>
    <dbReference type="NCBI Taxonomy" id="529703"/>
    <lineage>
        <taxon>Bacteria</taxon>
        <taxon>Pseudomonadati</taxon>
        <taxon>Bacteroidota</taxon>
        <taxon>Cytophagia</taxon>
        <taxon>Cytophagales</taxon>
        <taxon>Hymenobacteraceae</taxon>
        <taxon>Adhaeribacter</taxon>
    </lineage>
</organism>
<gene>
    <name evidence="2" type="ORF">ACFPIB_10230</name>
</gene>
<comment type="caution">
    <text evidence="2">The sequence shown here is derived from an EMBL/GenBank/DDBJ whole genome shotgun (WGS) entry which is preliminary data.</text>
</comment>
<reference evidence="3" key="1">
    <citation type="journal article" date="2019" name="Int. J. Syst. Evol. Microbiol.">
        <title>The Global Catalogue of Microorganisms (GCM) 10K type strain sequencing project: providing services to taxonomists for standard genome sequencing and annotation.</title>
        <authorList>
            <consortium name="The Broad Institute Genomics Platform"/>
            <consortium name="The Broad Institute Genome Sequencing Center for Infectious Disease"/>
            <person name="Wu L."/>
            <person name="Ma J."/>
        </authorList>
    </citation>
    <scope>NUCLEOTIDE SEQUENCE [LARGE SCALE GENOMIC DNA]</scope>
    <source>
        <strain evidence="3">KACC 12602</strain>
    </source>
</reference>
<accession>A0ABW0E9B6</accession>
<evidence type="ECO:0000313" key="2">
    <source>
        <dbReference type="EMBL" id="MFC5270987.1"/>
    </source>
</evidence>
<keyword evidence="3" id="KW-1185">Reference proteome</keyword>
<evidence type="ECO:0000259" key="1">
    <source>
        <dbReference type="PROSITE" id="PS50943"/>
    </source>
</evidence>
<dbReference type="Pfam" id="PF01381">
    <property type="entry name" value="HTH_3"/>
    <property type="match status" value="1"/>
</dbReference>
<sequence>MKSKFFDKIVVSEETKRFVSKSFEIGDEILRILKEKNMTQKELAEKLGKKESQVSKWLTGTHNFTLKTISQIEAILNADIILVPKTFEIHLNMEVQADNPESNLEEKDFVNVSFNKRALQLTETEELFS</sequence>
<dbReference type="SMART" id="SM00530">
    <property type="entry name" value="HTH_XRE"/>
    <property type="match status" value="1"/>
</dbReference>
<dbReference type="Gene3D" id="1.10.260.40">
    <property type="entry name" value="lambda repressor-like DNA-binding domains"/>
    <property type="match status" value="1"/>
</dbReference>